<evidence type="ECO:0000313" key="1">
    <source>
        <dbReference type="EMBL" id="KAF0742637.1"/>
    </source>
</evidence>
<dbReference type="AlphaFoldDB" id="A0A6G0XQD4"/>
<name>A0A6G0XQD4_9STRA</name>
<organism evidence="1 2">
    <name type="scientific">Aphanomyces euteiches</name>
    <dbReference type="NCBI Taxonomy" id="100861"/>
    <lineage>
        <taxon>Eukaryota</taxon>
        <taxon>Sar</taxon>
        <taxon>Stramenopiles</taxon>
        <taxon>Oomycota</taxon>
        <taxon>Saprolegniomycetes</taxon>
        <taxon>Saprolegniales</taxon>
        <taxon>Verrucalvaceae</taxon>
        <taxon>Aphanomyces</taxon>
    </lineage>
</organism>
<keyword evidence="2" id="KW-1185">Reference proteome</keyword>
<accession>A0A6G0XQD4</accession>
<protein>
    <submittedName>
        <fullName evidence="1">Uncharacterized protein</fullName>
    </submittedName>
</protein>
<gene>
    <name evidence="1" type="ORF">Ae201684_002340</name>
</gene>
<sequence>MVQFYLVGKPWISVLKAEHVRQVLNVSNFRRSNPIMKLSSKKELSLLLGQPWKLHRQWLPKPLDGKIALVFADRLILVSYCMAVVT</sequence>
<proteinExistence type="predicted"/>
<evidence type="ECO:0000313" key="2">
    <source>
        <dbReference type="Proteomes" id="UP000481153"/>
    </source>
</evidence>
<dbReference type="Proteomes" id="UP000481153">
    <property type="component" value="Unassembled WGS sequence"/>
</dbReference>
<comment type="caution">
    <text evidence="1">The sequence shown here is derived from an EMBL/GenBank/DDBJ whole genome shotgun (WGS) entry which is preliminary data.</text>
</comment>
<dbReference type="EMBL" id="VJMJ01000025">
    <property type="protein sequence ID" value="KAF0742637.1"/>
    <property type="molecule type" value="Genomic_DNA"/>
</dbReference>
<reference evidence="1 2" key="1">
    <citation type="submission" date="2019-07" db="EMBL/GenBank/DDBJ databases">
        <title>Genomics analysis of Aphanomyces spp. identifies a new class of oomycete effector associated with host adaptation.</title>
        <authorList>
            <person name="Gaulin E."/>
        </authorList>
    </citation>
    <scope>NUCLEOTIDE SEQUENCE [LARGE SCALE GENOMIC DNA]</scope>
    <source>
        <strain evidence="1 2">ATCC 201684</strain>
    </source>
</reference>